<proteinExistence type="predicted"/>
<reference evidence="2 3" key="1">
    <citation type="submission" date="2020-04" db="EMBL/GenBank/DDBJ databases">
        <authorList>
            <person name="Alioto T."/>
            <person name="Alioto T."/>
            <person name="Gomez Garrido J."/>
        </authorList>
    </citation>
    <scope>NUCLEOTIDE SEQUENCE [LARGE SCALE GENOMIC DNA]</scope>
</reference>
<dbReference type="Pfam" id="PF15860">
    <property type="entry name" value="DUF4728"/>
    <property type="match status" value="1"/>
</dbReference>
<protein>
    <submittedName>
        <fullName evidence="2">Uncharacterized protein</fullName>
    </submittedName>
</protein>
<gene>
    <name evidence="2" type="ORF">CLODIP_2_CD09078</name>
</gene>
<dbReference type="Proteomes" id="UP000494165">
    <property type="component" value="Unassembled WGS sequence"/>
</dbReference>
<name>A0A8S1E6W8_9INSE</name>
<feature type="transmembrane region" description="Helical" evidence="1">
    <location>
        <begin position="98"/>
        <end position="125"/>
    </location>
</feature>
<sequence length="223" mass="24304">MAAVGVARFCFVFSLRQGCIIIAVVQLFLSAVALFLLTLGLANAQDVAGILAADMEESAMHDDDPQSLLMSPSSDGLPSSPRSHNEEQLLRAESLSKVIISCVYAGLALAAVKLVACVLLLYGTLMRHRQCLLPWCCVVLTEMVFVFAGLVLCMTKGNNHHTTVLFAIGTVHLMILSYLWSAVVNFYKQLCMQETLHGSVRQVTATDARNTGYLQFSNKPYSV</sequence>
<accession>A0A8S1E6W8</accession>
<dbReference type="OrthoDB" id="8197395at2759"/>
<dbReference type="AlphaFoldDB" id="A0A8S1E6W8"/>
<keyword evidence="1" id="KW-1133">Transmembrane helix</keyword>
<dbReference type="PANTHER" id="PTHR36694:SF11">
    <property type="entry name" value="LP21121P-RELATED"/>
    <property type="match status" value="1"/>
</dbReference>
<feature type="transmembrane region" description="Helical" evidence="1">
    <location>
        <begin position="20"/>
        <end position="42"/>
    </location>
</feature>
<evidence type="ECO:0000313" key="2">
    <source>
        <dbReference type="EMBL" id="CAB3385987.1"/>
    </source>
</evidence>
<keyword evidence="3" id="KW-1185">Reference proteome</keyword>
<keyword evidence="1" id="KW-0472">Membrane</keyword>
<keyword evidence="1" id="KW-0812">Transmembrane</keyword>
<evidence type="ECO:0000256" key="1">
    <source>
        <dbReference type="SAM" id="Phobius"/>
    </source>
</evidence>
<feature type="transmembrane region" description="Helical" evidence="1">
    <location>
        <begin position="132"/>
        <end position="152"/>
    </location>
</feature>
<dbReference type="PANTHER" id="PTHR36694">
    <property type="entry name" value="PASIFLORA 1, ISOFORM A-RELATED"/>
    <property type="match status" value="1"/>
</dbReference>
<evidence type="ECO:0000313" key="3">
    <source>
        <dbReference type="Proteomes" id="UP000494165"/>
    </source>
</evidence>
<comment type="caution">
    <text evidence="2">The sequence shown here is derived from an EMBL/GenBank/DDBJ whole genome shotgun (WGS) entry which is preliminary data.</text>
</comment>
<feature type="transmembrane region" description="Helical" evidence="1">
    <location>
        <begin position="164"/>
        <end position="187"/>
    </location>
</feature>
<organism evidence="2 3">
    <name type="scientific">Cloeon dipterum</name>
    <dbReference type="NCBI Taxonomy" id="197152"/>
    <lineage>
        <taxon>Eukaryota</taxon>
        <taxon>Metazoa</taxon>
        <taxon>Ecdysozoa</taxon>
        <taxon>Arthropoda</taxon>
        <taxon>Hexapoda</taxon>
        <taxon>Insecta</taxon>
        <taxon>Pterygota</taxon>
        <taxon>Palaeoptera</taxon>
        <taxon>Ephemeroptera</taxon>
        <taxon>Pisciforma</taxon>
        <taxon>Baetidae</taxon>
        <taxon>Cloeon</taxon>
    </lineage>
</organism>
<dbReference type="EMBL" id="CADEPI010000445">
    <property type="protein sequence ID" value="CAB3385987.1"/>
    <property type="molecule type" value="Genomic_DNA"/>
</dbReference>
<dbReference type="InterPro" id="IPR031720">
    <property type="entry name" value="DUF4728"/>
</dbReference>